<keyword evidence="2" id="KW-0812">Transmembrane</keyword>
<organism evidence="3 4">
    <name type="scientific">Actinomycetospora flava</name>
    <dbReference type="NCBI Taxonomy" id="3129232"/>
    <lineage>
        <taxon>Bacteria</taxon>
        <taxon>Bacillati</taxon>
        <taxon>Actinomycetota</taxon>
        <taxon>Actinomycetes</taxon>
        <taxon>Pseudonocardiales</taxon>
        <taxon>Pseudonocardiaceae</taxon>
        <taxon>Actinomycetospora</taxon>
    </lineage>
</organism>
<dbReference type="Proteomes" id="UP001369736">
    <property type="component" value="Unassembled WGS sequence"/>
</dbReference>
<proteinExistence type="predicted"/>
<comment type="caution">
    <text evidence="3">The sequence shown here is derived from an EMBL/GenBank/DDBJ whole genome shotgun (WGS) entry which is preliminary data.</text>
</comment>
<accession>A0ABU8MFH6</accession>
<keyword evidence="2" id="KW-1133">Transmembrane helix</keyword>
<evidence type="ECO:0000256" key="2">
    <source>
        <dbReference type="SAM" id="Phobius"/>
    </source>
</evidence>
<feature type="region of interest" description="Disordered" evidence="1">
    <location>
        <begin position="1"/>
        <end position="51"/>
    </location>
</feature>
<name>A0ABU8MFH6_9PSEU</name>
<sequence>MPQPDDEGHDTRPTHPGEHPGARPEPADRPALLPGDELLDTLPVPEPGQGRRTPWQWVVLVAWWLATLLILLGAGADVLNAVWTISGGG</sequence>
<evidence type="ECO:0000256" key="1">
    <source>
        <dbReference type="SAM" id="MobiDB-lite"/>
    </source>
</evidence>
<evidence type="ECO:0000313" key="4">
    <source>
        <dbReference type="Proteomes" id="UP001369736"/>
    </source>
</evidence>
<keyword evidence="2" id="KW-0472">Membrane</keyword>
<protein>
    <submittedName>
        <fullName evidence="3">Uncharacterized protein</fullName>
    </submittedName>
</protein>
<keyword evidence="4" id="KW-1185">Reference proteome</keyword>
<dbReference type="RefSeq" id="WP_337707478.1">
    <property type="nucleotide sequence ID" value="NZ_JBBEGM010000031.1"/>
</dbReference>
<feature type="compositionally biased region" description="Basic and acidic residues" evidence="1">
    <location>
        <begin position="9"/>
        <end position="28"/>
    </location>
</feature>
<gene>
    <name evidence="3" type="ORF">WCD58_33465</name>
</gene>
<feature type="transmembrane region" description="Helical" evidence="2">
    <location>
        <begin position="57"/>
        <end position="76"/>
    </location>
</feature>
<reference evidence="3 4" key="1">
    <citation type="submission" date="2024-03" db="EMBL/GenBank/DDBJ databases">
        <title>Actinomycetospora sp. OC33-EN07, a novel actinomycete isolated from wild orchid (Aerides multiflora).</title>
        <authorList>
            <person name="Suriyachadkun C."/>
        </authorList>
    </citation>
    <scope>NUCLEOTIDE SEQUENCE [LARGE SCALE GENOMIC DNA]</scope>
    <source>
        <strain evidence="3 4">OC33-EN07</strain>
    </source>
</reference>
<dbReference type="EMBL" id="JBBEGM010000031">
    <property type="protein sequence ID" value="MEJ2866102.1"/>
    <property type="molecule type" value="Genomic_DNA"/>
</dbReference>
<evidence type="ECO:0000313" key="3">
    <source>
        <dbReference type="EMBL" id="MEJ2866102.1"/>
    </source>
</evidence>